<dbReference type="Proteomes" id="UP000031599">
    <property type="component" value="Unassembled WGS sequence"/>
</dbReference>
<dbReference type="PROSITE" id="PS51257">
    <property type="entry name" value="PROKAR_LIPOPROTEIN"/>
    <property type="match status" value="1"/>
</dbReference>
<evidence type="ECO:0000313" key="1">
    <source>
        <dbReference type="EMBL" id="KIG13158.1"/>
    </source>
</evidence>
<protein>
    <recommendedName>
        <fullName evidence="3">Peptidase M16 inactive domain protein</fullName>
    </recommendedName>
</protein>
<dbReference type="RefSeq" id="WP_052556337.1">
    <property type="nucleotide sequence ID" value="NZ_JMCC02000106.1"/>
</dbReference>
<sequence length="483" mass="52241">MNVWARTRAGLLVGLAVVGGLAGGCRCNKETLAPIVFESGSDREPIDPNSVLAPPWEPPLVAQLDNGAILHWLRETDSPAFHVRVLLPTAIDADKLSAAATTAALEALELRLSSRLRRIPDARLELGSRPGRIEIAIHGRDADAEELLAALSNTFADAGNPKLLAVAQGKVLARHREAGPSALAGAALASKLLELPLAHEYASKQDLLDLSRNRLEKGWSLLTDPRDAVVVVHSGRDPEDEGMTEAVARLGTRWKGPIGFGSGKPNVTARLRAPAPKRLADTFLLTEQAPASLYFHAGKPERGNRAVVMLGRVIPTPTIESRTLARLCQRVMQEELDVRLLVAGPISILAIKVRVSSNDPIASLQRIIARMQAFSASPQPRERLDQAANLWLGARVVEASLSGEDWTSLWSESIDLAGDDREIFVALAKDAQGMLELEPEQVQAFMAEWFNPQAGQPGWMWTAAGVDDGFRDKLGASLRLIQE</sequence>
<gene>
    <name evidence="1" type="ORF">DB30_00536</name>
</gene>
<name>A0A0C1ZQ96_9BACT</name>
<proteinExistence type="predicted"/>
<accession>A0A0C1ZQ96</accession>
<evidence type="ECO:0000313" key="2">
    <source>
        <dbReference type="Proteomes" id="UP000031599"/>
    </source>
</evidence>
<comment type="caution">
    <text evidence="1">The sequence shown here is derived from an EMBL/GenBank/DDBJ whole genome shotgun (WGS) entry which is preliminary data.</text>
</comment>
<reference evidence="1 2" key="1">
    <citation type="submission" date="2014-12" db="EMBL/GenBank/DDBJ databases">
        <title>Genome assembly of Enhygromyxa salina DSM 15201.</title>
        <authorList>
            <person name="Sharma G."/>
            <person name="Subramanian S."/>
        </authorList>
    </citation>
    <scope>NUCLEOTIDE SEQUENCE [LARGE SCALE GENOMIC DNA]</scope>
    <source>
        <strain evidence="1 2">DSM 15201</strain>
    </source>
</reference>
<organism evidence="1 2">
    <name type="scientific">Enhygromyxa salina</name>
    <dbReference type="NCBI Taxonomy" id="215803"/>
    <lineage>
        <taxon>Bacteria</taxon>
        <taxon>Pseudomonadati</taxon>
        <taxon>Myxococcota</taxon>
        <taxon>Polyangia</taxon>
        <taxon>Nannocystales</taxon>
        <taxon>Nannocystaceae</taxon>
        <taxon>Enhygromyxa</taxon>
    </lineage>
</organism>
<evidence type="ECO:0008006" key="3">
    <source>
        <dbReference type="Google" id="ProtNLM"/>
    </source>
</evidence>
<dbReference type="AlphaFoldDB" id="A0A0C1ZQ96"/>
<dbReference type="EMBL" id="JMCC02000106">
    <property type="protein sequence ID" value="KIG13158.1"/>
    <property type="molecule type" value="Genomic_DNA"/>
</dbReference>